<feature type="domain" description="Ketoreductase" evidence="3">
    <location>
        <begin position="11"/>
        <end position="154"/>
    </location>
</feature>
<dbReference type="PANTHER" id="PTHR42760:SF5">
    <property type="entry name" value="2-DEHYDRO-3-DEOXY-D-GLUCONATE 5-DEHYDROGENASE"/>
    <property type="match status" value="1"/>
</dbReference>
<comment type="similarity">
    <text evidence="1">Belongs to the short-chain dehydrogenases/reductases (SDR) family.</text>
</comment>
<dbReference type="SUPFAM" id="SSF51735">
    <property type="entry name" value="NAD(P)-binding Rossmann-fold domains"/>
    <property type="match status" value="1"/>
</dbReference>
<dbReference type="STRING" id="313368.SAMN04488012_104261"/>
<organism evidence="4 5">
    <name type="scientific">Palleronia salina</name>
    <dbReference type="NCBI Taxonomy" id="313368"/>
    <lineage>
        <taxon>Bacteria</taxon>
        <taxon>Pseudomonadati</taxon>
        <taxon>Pseudomonadota</taxon>
        <taxon>Alphaproteobacteria</taxon>
        <taxon>Rhodobacterales</taxon>
        <taxon>Roseobacteraceae</taxon>
        <taxon>Palleronia</taxon>
    </lineage>
</organism>
<dbReference type="Proteomes" id="UP000184040">
    <property type="component" value="Unassembled WGS sequence"/>
</dbReference>
<evidence type="ECO:0000256" key="2">
    <source>
        <dbReference type="ARBA" id="ARBA00023002"/>
    </source>
</evidence>
<reference evidence="4 5" key="1">
    <citation type="submission" date="2016-11" db="EMBL/GenBank/DDBJ databases">
        <authorList>
            <person name="Jaros S."/>
            <person name="Januszkiewicz K."/>
            <person name="Wedrychowicz H."/>
        </authorList>
    </citation>
    <scope>NUCLEOTIDE SEQUENCE [LARGE SCALE GENOMIC DNA]</scope>
    <source>
        <strain evidence="4 5">DSM 26892</strain>
    </source>
</reference>
<dbReference type="SMART" id="SM00822">
    <property type="entry name" value="PKS_KR"/>
    <property type="match status" value="1"/>
</dbReference>
<dbReference type="EMBL" id="FQZA01000004">
    <property type="protein sequence ID" value="SHJ06907.1"/>
    <property type="molecule type" value="Genomic_DNA"/>
</dbReference>
<dbReference type="AlphaFoldDB" id="A0A1M6GAN5"/>
<dbReference type="Gene3D" id="3.40.50.720">
    <property type="entry name" value="NAD(P)-binding Rossmann-like Domain"/>
    <property type="match status" value="1"/>
</dbReference>
<dbReference type="PANTHER" id="PTHR42760">
    <property type="entry name" value="SHORT-CHAIN DEHYDROGENASES/REDUCTASES FAMILY MEMBER"/>
    <property type="match status" value="1"/>
</dbReference>
<dbReference type="Pfam" id="PF13561">
    <property type="entry name" value="adh_short_C2"/>
    <property type="match status" value="1"/>
</dbReference>
<sequence>MSLSLFDLTGKRALITGSSQGIGHALARGLADAGAEIVLNGRDTAKLDQAAADLRDRGATVHTLAFDVTDAGAVRAAIDGFEEATGPIDILVNNAGVQHRAPLEDFPPEDFERLLRINVTGVFNAAQAAARHMIARGRGKIVNIASVQTALARPGIAPYTATKGAVANLTKGMATDWAKHGLQCNALAPGYFETPLNQALVDDPDFTAWLCKRTPAGRWGKVEELVGTCIFLTSEASSFVNGTTVFVDGGITASL</sequence>
<dbReference type="NCBIfam" id="NF005711">
    <property type="entry name" value="PRK07523.1"/>
    <property type="match status" value="1"/>
</dbReference>
<evidence type="ECO:0000313" key="5">
    <source>
        <dbReference type="Proteomes" id="UP000184040"/>
    </source>
</evidence>
<evidence type="ECO:0000256" key="1">
    <source>
        <dbReference type="ARBA" id="ARBA00006484"/>
    </source>
</evidence>
<dbReference type="InterPro" id="IPR002347">
    <property type="entry name" value="SDR_fam"/>
</dbReference>
<proteinExistence type="inferred from homology"/>
<dbReference type="InterPro" id="IPR020904">
    <property type="entry name" value="Sc_DH/Rdtase_CS"/>
</dbReference>
<keyword evidence="5" id="KW-1185">Reference proteome</keyword>
<accession>A0A1M6GAN5</accession>
<name>A0A1M6GAN5_9RHOB</name>
<dbReference type="InterPro" id="IPR036291">
    <property type="entry name" value="NAD(P)-bd_dom_sf"/>
</dbReference>
<dbReference type="FunFam" id="3.40.50.720:FF:000084">
    <property type="entry name" value="Short-chain dehydrogenase reductase"/>
    <property type="match status" value="1"/>
</dbReference>
<keyword evidence="2" id="KW-0560">Oxidoreductase</keyword>
<dbReference type="PRINTS" id="PR00080">
    <property type="entry name" value="SDRFAMILY"/>
</dbReference>
<gene>
    <name evidence="4" type="ORF">SAMN04488012_104261</name>
</gene>
<dbReference type="PROSITE" id="PS00061">
    <property type="entry name" value="ADH_SHORT"/>
    <property type="match status" value="1"/>
</dbReference>
<dbReference type="PRINTS" id="PR00081">
    <property type="entry name" value="GDHRDH"/>
</dbReference>
<dbReference type="InterPro" id="IPR057326">
    <property type="entry name" value="KR_dom"/>
</dbReference>
<dbReference type="RefSeq" id="WP_073128327.1">
    <property type="nucleotide sequence ID" value="NZ_FQZA01000004.1"/>
</dbReference>
<dbReference type="NCBIfam" id="NF005559">
    <property type="entry name" value="PRK07231.1"/>
    <property type="match status" value="1"/>
</dbReference>
<dbReference type="GO" id="GO:0016616">
    <property type="term" value="F:oxidoreductase activity, acting on the CH-OH group of donors, NAD or NADP as acceptor"/>
    <property type="evidence" value="ECO:0007669"/>
    <property type="project" value="TreeGrafter"/>
</dbReference>
<protein>
    <submittedName>
        <fullName evidence="4">Glucose 1-dehydrogenase</fullName>
    </submittedName>
</protein>
<evidence type="ECO:0000259" key="3">
    <source>
        <dbReference type="SMART" id="SM00822"/>
    </source>
</evidence>
<evidence type="ECO:0000313" key="4">
    <source>
        <dbReference type="EMBL" id="SHJ06907.1"/>
    </source>
</evidence>